<evidence type="ECO:0000256" key="1">
    <source>
        <dbReference type="SAM" id="Phobius"/>
    </source>
</evidence>
<keyword evidence="1" id="KW-0472">Membrane</keyword>
<gene>
    <name evidence="2" type="ORF">NIOZUU159_00400</name>
</gene>
<proteinExistence type="predicted"/>
<feature type="transmembrane region" description="Helical" evidence="1">
    <location>
        <begin position="104"/>
        <end position="120"/>
    </location>
</feature>
<sequence>MEITKENKEKTTDEIIPKNFEKYIEKQIENKLNNLMETLPDKLPDKELKKNAYNLTIRELYKNTLQATIDIINDIIELNNSKITDVNYYITRVIYILTEDDRKLYVGIILVILSFIIYFIDGSSV</sequence>
<name>A0A7S9XGQ7_9VIRU</name>
<evidence type="ECO:0000313" key="2">
    <source>
        <dbReference type="EMBL" id="QPI16903.1"/>
    </source>
</evidence>
<accession>A0A7S9XGQ7</accession>
<protein>
    <submittedName>
        <fullName evidence="2">Uncharacterized protein</fullName>
    </submittedName>
</protein>
<reference evidence="2" key="1">
    <citation type="submission" date="2020-08" db="EMBL/GenBank/DDBJ databases">
        <title>Bridging the membrane lipid divide: bacteria of the FCB group superphylum have the potential to synthesize archaeal ether lipids.</title>
        <authorList>
            <person name="Villanueva L."/>
            <person name="von Meijenfeldt F.A.B."/>
            <person name="Westbye A.B."/>
            <person name="Yadav S."/>
            <person name="Hopmans E.C."/>
            <person name="Dutilh B.E."/>
            <person name="Sinninghe Damste J.S."/>
        </authorList>
    </citation>
    <scope>NUCLEOTIDE SEQUENCE</scope>
    <source>
        <strain evidence="2">NIOZ-UU159</strain>
    </source>
</reference>
<organism evidence="2">
    <name type="scientific">Virus NIOZ-UU159</name>
    <dbReference type="NCBI Taxonomy" id="2763270"/>
    <lineage>
        <taxon>Viruses</taxon>
    </lineage>
</organism>
<keyword evidence="1" id="KW-0812">Transmembrane</keyword>
<keyword evidence="1" id="KW-1133">Transmembrane helix</keyword>
<dbReference type="EMBL" id="MW030614">
    <property type="protein sequence ID" value="QPI16903.1"/>
    <property type="molecule type" value="Genomic_DNA"/>
</dbReference>